<evidence type="ECO:0000313" key="2">
    <source>
        <dbReference type="EMBL" id="AVQ31650.1"/>
    </source>
</evidence>
<evidence type="ECO:0000313" key="3">
    <source>
        <dbReference type="Proteomes" id="UP000241238"/>
    </source>
</evidence>
<reference evidence="3" key="1">
    <citation type="journal article" date="2018" name="MSphere">
        <title>Fusobacterium Genomics Using MinION and Illumina Sequencing Enables Genome Completion and Correction.</title>
        <authorList>
            <person name="Todd S.M."/>
            <person name="Settlage R.E."/>
            <person name="Lahmers K.K."/>
            <person name="Slade D.J."/>
        </authorList>
    </citation>
    <scope>NUCLEOTIDE SEQUENCE [LARGE SCALE GENOMIC DNA]</scope>
    <source>
        <strain evidence="3">ATCC 27725</strain>
    </source>
</reference>
<dbReference type="InterPro" id="IPR000119">
    <property type="entry name" value="Hist_DNA-bd"/>
</dbReference>
<dbReference type="SUPFAM" id="SSF47729">
    <property type="entry name" value="IHF-like DNA-binding proteins"/>
    <property type="match status" value="1"/>
</dbReference>
<dbReference type="RefSeq" id="WP_005947986.1">
    <property type="nucleotide sequence ID" value="NZ_CP028103.1"/>
</dbReference>
<keyword evidence="3" id="KW-1185">Reference proteome</keyword>
<dbReference type="InterPro" id="IPR010992">
    <property type="entry name" value="IHF-like_DNA-bd_dom_sf"/>
</dbReference>
<comment type="similarity">
    <text evidence="1">Belongs to the bacterial histone-like protein family.</text>
</comment>
<proteinExistence type="inferred from homology"/>
<accession>A0ABM6U5I7</accession>
<dbReference type="Pfam" id="PF00216">
    <property type="entry name" value="Bac_DNA_binding"/>
    <property type="match status" value="1"/>
</dbReference>
<dbReference type="Gene3D" id="4.10.520.10">
    <property type="entry name" value="IHF-like DNA-binding proteins"/>
    <property type="match status" value="1"/>
</dbReference>
<protein>
    <recommendedName>
        <fullName evidence="4">DNA-binding protein HU</fullName>
    </recommendedName>
</protein>
<dbReference type="EMBL" id="CP028103">
    <property type="protein sequence ID" value="AVQ31650.1"/>
    <property type="molecule type" value="Genomic_DNA"/>
</dbReference>
<gene>
    <name evidence="2" type="ORF">C4N18_10675</name>
</gene>
<organism evidence="2 3">
    <name type="scientific">Fusobacterium varium ATCC 27725</name>
    <dbReference type="NCBI Taxonomy" id="469618"/>
    <lineage>
        <taxon>Bacteria</taxon>
        <taxon>Fusobacteriati</taxon>
        <taxon>Fusobacteriota</taxon>
        <taxon>Fusobacteriia</taxon>
        <taxon>Fusobacteriales</taxon>
        <taxon>Fusobacteriaceae</taxon>
        <taxon>Fusobacterium</taxon>
    </lineage>
</organism>
<dbReference type="GeneID" id="77468457"/>
<evidence type="ECO:0000256" key="1">
    <source>
        <dbReference type="RuleBase" id="RU003939"/>
    </source>
</evidence>
<dbReference type="SMART" id="SM00411">
    <property type="entry name" value="BHL"/>
    <property type="match status" value="1"/>
</dbReference>
<evidence type="ECO:0008006" key="4">
    <source>
        <dbReference type="Google" id="ProtNLM"/>
    </source>
</evidence>
<sequence>MNKMELAKLYIKASKSEISIKKAVEEIDIFLKTMQEALVISGKVKFMKKGTFEVLKKEPRIISNPSTRELMKIYPRRTVKFRASKSIME</sequence>
<name>A0ABM6U5I7_FUSVA</name>
<dbReference type="Proteomes" id="UP000241238">
    <property type="component" value="Chromosome"/>
</dbReference>